<evidence type="ECO:0000313" key="10">
    <source>
        <dbReference type="EMBL" id="MQL91906.1"/>
    </source>
</evidence>
<dbReference type="Proteomes" id="UP000652761">
    <property type="component" value="Unassembled WGS sequence"/>
</dbReference>
<dbReference type="InterPro" id="IPR001356">
    <property type="entry name" value="HD"/>
</dbReference>
<evidence type="ECO:0008006" key="12">
    <source>
        <dbReference type="Google" id="ProtNLM"/>
    </source>
</evidence>
<evidence type="ECO:0000313" key="11">
    <source>
        <dbReference type="Proteomes" id="UP000652761"/>
    </source>
</evidence>
<dbReference type="InterPro" id="IPR008422">
    <property type="entry name" value="KN_HD"/>
</dbReference>
<accession>A0A843V9L6</accession>
<feature type="compositionally biased region" description="Gly residues" evidence="7">
    <location>
        <begin position="190"/>
        <end position="210"/>
    </location>
</feature>
<dbReference type="FunFam" id="1.10.10.60:FF:000143">
    <property type="entry name" value="homeobox protein knotted-1-like 3 isoform X1"/>
    <property type="match status" value="1"/>
</dbReference>
<evidence type="ECO:0000256" key="1">
    <source>
        <dbReference type="ARBA" id="ARBA00004123"/>
    </source>
</evidence>
<dbReference type="PROSITE" id="PS51213">
    <property type="entry name" value="ELK"/>
    <property type="match status" value="1"/>
</dbReference>
<sequence>MAFHNHLTQDMAMAHFTGQHLGESSAVLRSTIMAEQLGQASSSGDAGKDAKDLQRLMMEGAARKASLQQQGGGGGPTWLSSAILGRPQQGQHHYVDGSFLHLQTTSEASTSPAAGAAAAQWLSGAILRQGGVAVGDDVPVSSDSMIAAALSHGSADLNSNNNTSGGGGRDAQNPGVSGDIGDSEGELEGSRGGGGGGCGGGGGAGGEGVAGEGTWQSARYKAEILAHPLYEQLLSAHVACLRIATPVDQLPRIDAQLAQSQHVVAKYSVLGGPGNQLLAGDHKELDQFMTHYVLLLCSFKEQLQQHVRVHAMEAVMACWDLEQSLQSLTGVSPGEGTGATMSDDDDDQADSDPNLFDGSFDGPDSMGFGPLIPTESERSLMERVRQELKHELKQSYKEKIVDIREEILRKRRAGKLPGDTTSVLKSWWQSHSKWPYPTEDDKARLVQETGLQLKQINNWFINQRKRNWHSNPSSSSTVKSKRKR</sequence>
<keyword evidence="3 5" id="KW-0371">Homeobox</keyword>
<evidence type="ECO:0000256" key="7">
    <source>
        <dbReference type="SAM" id="MobiDB-lite"/>
    </source>
</evidence>
<comment type="subcellular location">
    <subcellularLocation>
        <location evidence="1 5">Nucleus</location>
    </subcellularLocation>
</comment>
<comment type="similarity">
    <text evidence="6">Belongs to the TALE/KNOX homeobox family.</text>
</comment>
<dbReference type="SMART" id="SM01188">
    <property type="entry name" value="ELK"/>
    <property type="match status" value="1"/>
</dbReference>
<dbReference type="InterPro" id="IPR005540">
    <property type="entry name" value="KNOX1"/>
</dbReference>
<dbReference type="SMART" id="SM00389">
    <property type="entry name" value="HOX"/>
    <property type="match status" value="1"/>
</dbReference>
<keyword evidence="2 5" id="KW-0238">DNA-binding</keyword>
<dbReference type="SMART" id="SM01256">
    <property type="entry name" value="KNOX2"/>
    <property type="match status" value="1"/>
</dbReference>
<evidence type="ECO:0000256" key="5">
    <source>
        <dbReference type="PROSITE-ProRule" id="PRU00108"/>
    </source>
</evidence>
<evidence type="ECO:0000256" key="2">
    <source>
        <dbReference type="ARBA" id="ARBA00023125"/>
    </source>
</evidence>
<name>A0A843V9L6_COLES</name>
<dbReference type="SMART" id="SM01255">
    <property type="entry name" value="KNOX1"/>
    <property type="match status" value="1"/>
</dbReference>
<dbReference type="InterPro" id="IPR009057">
    <property type="entry name" value="Homeodomain-like_sf"/>
</dbReference>
<dbReference type="GO" id="GO:0005634">
    <property type="term" value="C:nucleus"/>
    <property type="evidence" value="ECO:0007669"/>
    <property type="project" value="UniProtKB-SubCell"/>
</dbReference>
<dbReference type="AlphaFoldDB" id="A0A843V9L6"/>
<dbReference type="PANTHER" id="PTHR11850">
    <property type="entry name" value="HOMEOBOX PROTEIN TRANSCRIPTION FACTORS"/>
    <property type="match status" value="1"/>
</dbReference>
<gene>
    <name evidence="10" type="ORF">Taro_024513</name>
</gene>
<feature type="domain" description="ELK" evidence="9">
    <location>
        <begin position="387"/>
        <end position="407"/>
    </location>
</feature>
<protein>
    <recommendedName>
        <fullName evidence="12">Homeobox protein knotted-1-like 13</fullName>
    </recommendedName>
</protein>
<dbReference type="EMBL" id="NMUH01001390">
    <property type="protein sequence ID" value="MQL91906.1"/>
    <property type="molecule type" value="Genomic_DNA"/>
</dbReference>
<evidence type="ECO:0000259" key="8">
    <source>
        <dbReference type="PROSITE" id="PS50071"/>
    </source>
</evidence>
<feature type="region of interest" description="Disordered" evidence="7">
    <location>
        <begin position="329"/>
        <end position="362"/>
    </location>
</feature>
<dbReference type="Pfam" id="PF03789">
    <property type="entry name" value="ELK"/>
    <property type="match status" value="1"/>
</dbReference>
<dbReference type="InterPro" id="IPR005539">
    <property type="entry name" value="ELK_dom"/>
</dbReference>
<dbReference type="GO" id="GO:0003677">
    <property type="term" value="F:DNA binding"/>
    <property type="evidence" value="ECO:0007669"/>
    <property type="project" value="UniProtKB-UniRule"/>
</dbReference>
<dbReference type="GO" id="GO:0006355">
    <property type="term" value="P:regulation of DNA-templated transcription"/>
    <property type="evidence" value="ECO:0007669"/>
    <property type="project" value="InterPro"/>
</dbReference>
<evidence type="ECO:0000256" key="3">
    <source>
        <dbReference type="ARBA" id="ARBA00023155"/>
    </source>
</evidence>
<feature type="DNA-binding region" description="Homeobox; TALE-type" evidence="5">
    <location>
        <begin position="408"/>
        <end position="471"/>
    </location>
</feature>
<dbReference type="PROSITE" id="PS50071">
    <property type="entry name" value="HOMEOBOX_2"/>
    <property type="match status" value="1"/>
</dbReference>
<organism evidence="10 11">
    <name type="scientific">Colocasia esculenta</name>
    <name type="common">Wild taro</name>
    <name type="synonym">Arum esculentum</name>
    <dbReference type="NCBI Taxonomy" id="4460"/>
    <lineage>
        <taxon>Eukaryota</taxon>
        <taxon>Viridiplantae</taxon>
        <taxon>Streptophyta</taxon>
        <taxon>Embryophyta</taxon>
        <taxon>Tracheophyta</taxon>
        <taxon>Spermatophyta</taxon>
        <taxon>Magnoliopsida</taxon>
        <taxon>Liliopsida</taxon>
        <taxon>Araceae</taxon>
        <taxon>Aroideae</taxon>
        <taxon>Colocasieae</taxon>
        <taxon>Colocasia</taxon>
    </lineage>
</organism>
<evidence type="ECO:0000259" key="9">
    <source>
        <dbReference type="PROSITE" id="PS51213"/>
    </source>
</evidence>
<proteinExistence type="inferred from homology"/>
<dbReference type="Pfam" id="PF03790">
    <property type="entry name" value="KNOX1"/>
    <property type="match status" value="1"/>
</dbReference>
<evidence type="ECO:0000256" key="4">
    <source>
        <dbReference type="ARBA" id="ARBA00023242"/>
    </source>
</evidence>
<dbReference type="CDD" id="cd00086">
    <property type="entry name" value="homeodomain"/>
    <property type="match status" value="1"/>
</dbReference>
<feature type="region of interest" description="Disordered" evidence="7">
    <location>
        <begin position="154"/>
        <end position="210"/>
    </location>
</feature>
<dbReference type="OrthoDB" id="10056939at2759"/>
<feature type="region of interest" description="Disordered" evidence="7">
    <location>
        <begin position="464"/>
        <end position="484"/>
    </location>
</feature>
<keyword evidence="11" id="KW-1185">Reference proteome</keyword>
<reference evidence="10" key="1">
    <citation type="submission" date="2017-07" db="EMBL/GenBank/DDBJ databases">
        <title>Taro Niue Genome Assembly and Annotation.</title>
        <authorList>
            <person name="Atibalentja N."/>
            <person name="Keating K."/>
            <person name="Fields C.J."/>
        </authorList>
    </citation>
    <scope>NUCLEOTIDE SEQUENCE</scope>
    <source>
        <strain evidence="10">Niue_2</strain>
        <tissue evidence="10">Leaf</tissue>
    </source>
</reference>
<dbReference type="Pfam" id="PF05920">
    <property type="entry name" value="Homeobox_KN"/>
    <property type="match status" value="1"/>
</dbReference>
<dbReference type="Gene3D" id="1.10.10.60">
    <property type="entry name" value="Homeodomain-like"/>
    <property type="match status" value="1"/>
</dbReference>
<feature type="domain" description="Homeobox" evidence="8">
    <location>
        <begin position="407"/>
        <end position="470"/>
    </location>
</feature>
<dbReference type="SUPFAM" id="SSF46689">
    <property type="entry name" value="Homeodomain-like"/>
    <property type="match status" value="1"/>
</dbReference>
<comment type="caution">
    <text evidence="10">The sequence shown here is derived from an EMBL/GenBank/DDBJ whole genome shotgun (WGS) entry which is preliminary data.</text>
</comment>
<dbReference type="Pfam" id="PF03791">
    <property type="entry name" value="KNOX2"/>
    <property type="match status" value="1"/>
</dbReference>
<evidence type="ECO:0000256" key="6">
    <source>
        <dbReference type="PROSITE-ProRule" id="PRU00559"/>
    </source>
</evidence>
<keyword evidence="4 5" id="KW-0539">Nucleus</keyword>
<dbReference type="InterPro" id="IPR005541">
    <property type="entry name" value="KNOX2"/>
</dbReference>
<dbReference type="InterPro" id="IPR050224">
    <property type="entry name" value="TALE_homeobox"/>
</dbReference>